<accession>A0A2G5PER7</accession>
<keyword evidence="5 8" id="KW-1133">Transmembrane helix</keyword>
<keyword evidence="10" id="KW-1185">Reference proteome</keyword>
<keyword evidence="6 8" id="KW-0472">Membrane</keyword>
<feature type="binding site" evidence="7">
    <location>
        <position position="97"/>
    </location>
    <ligand>
        <name>Zn(2+)</name>
        <dbReference type="ChEBI" id="CHEBI:29105"/>
    </ligand>
</feature>
<dbReference type="GO" id="GO:0140911">
    <property type="term" value="F:pore-forming activity"/>
    <property type="evidence" value="ECO:0007669"/>
    <property type="project" value="InterPro"/>
</dbReference>
<dbReference type="NCBIfam" id="TIGR01065">
    <property type="entry name" value="hlyIII"/>
    <property type="match status" value="1"/>
</dbReference>
<proteinExistence type="inferred from homology"/>
<keyword evidence="4 8" id="KW-0812">Transmembrane</keyword>
<dbReference type="InterPro" id="IPR005744">
    <property type="entry name" value="Hy-lIII"/>
</dbReference>
<keyword evidence="7" id="KW-0479">Metal-binding</keyword>
<dbReference type="AlphaFoldDB" id="A0A2G5PER7"/>
<gene>
    <name evidence="9" type="ORF">CQY22_003870</name>
</gene>
<dbReference type="GO" id="GO:0005886">
    <property type="term" value="C:plasma membrane"/>
    <property type="evidence" value="ECO:0007669"/>
    <property type="project" value="UniProtKB-SubCell"/>
</dbReference>
<evidence type="ECO:0000256" key="1">
    <source>
        <dbReference type="ARBA" id="ARBA00004651"/>
    </source>
</evidence>
<evidence type="ECO:0000256" key="7">
    <source>
        <dbReference type="PIRSR" id="PIRSR604254-1"/>
    </source>
</evidence>
<comment type="caution">
    <text evidence="9">The sequence shown here is derived from an EMBL/GenBank/DDBJ whole genome shotgun (WGS) entry which is preliminary data.</text>
</comment>
<evidence type="ECO:0000256" key="2">
    <source>
        <dbReference type="ARBA" id="ARBA00008488"/>
    </source>
</evidence>
<sequence>MPVTAQTKRPVDRPITQLDIDGDGIDLPEAIADGVAQFLGKPRARGWIHLYSAIIATLAGATLVAVSWAMKGLTAGLATLLYTFTIVAMFTVSATYHRVNWTSPKARIWMKRLDHSMIFLFIAGSYTPFALLALPSHQGWVLFWIVWGGALAGVALKMLWPSAPRWLGVPLYILLGWVAAWFIGPIMDGAGVTAVVLLIVGGALYSIGGVLYALKWPNPWPTTFGHHEFFHACTAVAAICHYIAMWFAVFSNVS</sequence>
<evidence type="ECO:0000256" key="6">
    <source>
        <dbReference type="ARBA" id="ARBA00023136"/>
    </source>
</evidence>
<evidence type="ECO:0000313" key="9">
    <source>
        <dbReference type="EMBL" id="PIB76796.1"/>
    </source>
</evidence>
<feature type="transmembrane region" description="Helical" evidence="8">
    <location>
        <begin position="75"/>
        <end position="96"/>
    </location>
</feature>
<dbReference type="PANTHER" id="PTHR20855">
    <property type="entry name" value="ADIPOR/PROGESTIN RECEPTOR-RELATED"/>
    <property type="match status" value="1"/>
</dbReference>
<keyword evidence="3" id="KW-1003">Cell membrane</keyword>
<feature type="transmembrane region" description="Helical" evidence="8">
    <location>
        <begin position="190"/>
        <end position="214"/>
    </location>
</feature>
<evidence type="ECO:0000313" key="10">
    <source>
        <dbReference type="Proteomes" id="UP000230551"/>
    </source>
</evidence>
<feature type="transmembrane region" description="Helical" evidence="8">
    <location>
        <begin position="117"/>
        <end position="134"/>
    </location>
</feature>
<dbReference type="PANTHER" id="PTHR20855:SF3">
    <property type="entry name" value="LD03007P"/>
    <property type="match status" value="1"/>
</dbReference>
<protein>
    <recommendedName>
        <fullName evidence="11">Hemolysin III</fullName>
    </recommendedName>
</protein>
<reference evidence="9 10" key="1">
    <citation type="journal article" date="2017" name="Infect. Genet. Evol.">
        <title>The new phylogeny of the genus Mycobacterium: The old and the news.</title>
        <authorList>
            <person name="Tortoli E."/>
            <person name="Fedrizzi T."/>
            <person name="Meehan C.J."/>
            <person name="Trovato A."/>
            <person name="Grottola A."/>
            <person name="Giacobazzi E."/>
            <person name="Serpini G.F."/>
            <person name="Tagliazucchi S."/>
            <person name="Fabio A."/>
            <person name="Bettua C."/>
            <person name="Bertorelli R."/>
            <person name="Frascaro F."/>
            <person name="De Sanctis V."/>
            <person name="Pecorari M."/>
            <person name="Jousson O."/>
            <person name="Segata N."/>
            <person name="Cirillo D.M."/>
        </authorList>
    </citation>
    <scope>NUCLEOTIDE SEQUENCE [LARGE SCALE GENOMIC DNA]</scope>
    <source>
        <strain evidence="9 10">CIP1034565</strain>
    </source>
</reference>
<dbReference type="InterPro" id="IPR004254">
    <property type="entry name" value="AdipoR/HlyIII-related"/>
</dbReference>
<organism evidence="9 10">
    <name type="scientific">Mycolicibacterium brumae</name>
    <dbReference type="NCBI Taxonomy" id="85968"/>
    <lineage>
        <taxon>Bacteria</taxon>
        <taxon>Bacillati</taxon>
        <taxon>Actinomycetota</taxon>
        <taxon>Actinomycetes</taxon>
        <taxon>Mycobacteriales</taxon>
        <taxon>Mycobacteriaceae</taxon>
        <taxon>Mycolicibacterium</taxon>
    </lineage>
</organism>
<feature type="binding site" evidence="7">
    <location>
        <position position="227"/>
    </location>
    <ligand>
        <name>Zn(2+)</name>
        <dbReference type="ChEBI" id="CHEBI:29105"/>
    </ligand>
</feature>
<dbReference type="Proteomes" id="UP000230551">
    <property type="component" value="Unassembled WGS sequence"/>
</dbReference>
<feature type="binding site" evidence="7">
    <location>
        <position position="231"/>
    </location>
    <ligand>
        <name>Zn(2+)</name>
        <dbReference type="ChEBI" id="CHEBI:29105"/>
    </ligand>
</feature>
<evidence type="ECO:0000256" key="3">
    <source>
        <dbReference type="ARBA" id="ARBA00022475"/>
    </source>
</evidence>
<feature type="transmembrane region" description="Helical" evidence="8">
    <location>
        <begin position="229"/>
        <end position="249"/>
    </location>
</feature>
<feature type="transmembrane region" description="Helical" evidence="8">
    <location>
        <begin position="140"/>
        <end position="159"/>
    </location>
</feature>
<evidence type="ECO:0000256" key="4">
    <source>
        <dbReference type="ARBA" id="ARBA00022692"/>
    </source>
</evidence>
<feature type="transmembrane region" description="Helical" evidence="8">
    <location>
        <begin position="166"/>
        <end position="184"/>
    </location>
</feature>
<comment type="similarity">
    <text evidence="2">Belongs to the UPF0073 (Hly-III) family.</text>
</comment>
<dbReference type="Pfam" id="PF03006">
    <property type="entry name" value="HlyIII"/>
    <property type="match status" value="1"/>
</dbReference>
<feature type="transmembrane region" description="Helical" evidence="8">
    <location>
        <begin position="48"/>
        <end position="69"/>
    </location>
</feature>
<comment type="subcellular location">
    <subcellularLocation>
        <location evidence="1">Cell membrane</location>
        <topology evidence="1">Multi-pass membrane protein</topology>
    </subcellularLocation>
</comment>
<keyword evidence="7" id="KW-0862">Zinc</keyword>
<evidence type="ECO:0008006" key="11">
    <source>
        <dbReference type="Google" id="ProtNLM"/>
    </source>
</evidence>
<name>A0A2G5PER7_9MYCO</name>
<evidence type="ECO:0000256" key="8">
    <source>
        <dbReference type="SAM" id="Phobius"/>
    </source>
</evidence>
<dbReference type="EMBL" id="PDCN02000003">
    <property type="protein sequence ID" value="PIB76796.1"/>
    <property type="molecule type" value="Genomic_DNA"/>
</dbReference>
<dbReference type="OrthoDB" id="9813689at2"/>
<evidence type="ECO:0000256" key="5">
    <source>
        <dbReference type="ARBA" id="ARBA00022989"/>
    </source>
</evidence>
<dbReference type="GO" id="GO:0046872">
    <property type="term" value="F:metal ion binding"/>
    <property type="evidence" value="ECO:0007669"/>
    <property type="project" value="UniProtKB-KW"/>
</dbReference>
<dbReference type="STRING" id="85968.GCA_900073015_02400"/>